<evidence type="ECO:0000313" key="7">
    <source>
        <dbReference type="EMBL" id="GMA88573.1"/>
    </source>
</evidence>
<accession>A0ABQ6JK43</accession>
<sequence>MRSPSAPRARTRRSRSTTPRRTSLTGYDVEIARAVAKQAGKEAKFNEVTFDTIFAGMQAKRFDMIANQVTVNPEREKLYSFSTPYTVSTAVVVTRSDDDSVKTLADVKGKRSPQSATSSFNDFAKAAGAKPYTVEGFTQAVAEPEAEARAHHVQRLARGARLPEEHR</sequence>
<protein>
    <recommendedName>
        <fullName evidence="6">Solute-binding protein family 3/N-terminal domain-containing protein</fullName>
    </recommendedName>
</protein>
<organism evidence="7 8">
    <name type="scientific">Angustibacter aerolatus</name>
    <dbReference type="NCBI Taxonomy" id="1162965"/>
    <lineage>
        <taxon>Bacteria</taxon>
        <taxon>Bacillati</taxon>
        <taxon>Actinomycetota</taxon>
        <taxon>Actinomycetes</taxon>
        <taxon>Kineosporiales</taxon>
        <taxon>Kineosporiaceae</taxon>
    </lineage>
</organism>
<dbReference type="PROSITE" id="PS01039">
    <property type="entry name" value="SBP_BACTERIAL_3"/>
    <property type="match status" value="1"/>
</dbReference>
<dbReference type="Pfam" id="PF00497">
    <property type="entry name" value="SBP_bac_3"/>
    <property type="match status" value="1"/>
</dbReference>
<evidence type="ECO:0000256" key="4">
    <source>
        <dbReference type="RuleBase" id="RU003744"/>
    </source>
</evidence>
<keyword evidence="8" id="KW-1185">Reference proteome</keyword>
<proteinExistence type="inferred from homology"/>
<dbReference type="PANTHER" id="PTHR35936">
    <property type="entry name" value="MEMBRANE-BOUND LYTIC MUREIN TRANSGLYCOSYLASE F"/>
    <property type="match status" value="1"/>
</dbReference>
<dbReference type="InterPro" id="IPR018313">
    <property type="entry name" value="SBP_3_CS"/>
</dbReference>
<dbReference type="SMART" id="SM00062">
    <property type="entry name" value="PBPb"/>
    <property type="match status" value="1"/>
</dbReference>
<evidence type="ECO:0000256" key="5">
    <source>
        <dbReference type="SAM" id="MobiDB-lite"/>
    </source>
</evidence>
<feature type="region of interest" description="Disordered" evidence="5">
    <location>
        <begin position="148"/>
        <end position="167"/>
    </location>
</feature>
<dbReference type="Gene3D" id="3.40.190.10">
    <property type="entry name" value="Periplasmic binding protein-like II"/>
    <property type="match status" value="2"/>
</dbReference>
<comment type="similarity">
    <text evidence="2 4">Belongs to the bacterial solute-binding protein 3 family.</text>
</comment>
<reference evidence="8" key="1">
    <citation type="journal article" date="2019" name="Int. J. Syst. Evol. Microbiol.">
        <title>The Global Catalogue of Microorganisms (GCM) 10K type strain sequencing project: providing services to taxonomists for standard genome sequencing and annotation.</title>
        <authorList>
            <consortium name="The Broad Institute Genomics Platform"/>
            <consortium name="The Broad Institute Genome Sequencing Center for Infectious Disease"/>
            <person name="Wu L."/>
            <person name="Ma J."/>
        </authorList>
    </citation>
    <scope>NUCLEOTIDE SEQUENCE [LARGE SCALE GENOMIC DNA]</scope>
    <source>
        <strain evidence="8">NBRC 108730</strain>
    </source>
</reference>
<evidence type="ECO:0000313" key="8">
    <source>
        <dbReference type="Proteomes" id="UP001157017"/>
    </source>
</evidence>
<gene>
    <name evidence="7" type="ORF">GCM10025868_38230</name>
</gene>
<evidence type="ECO:0000256" key="1">
    <source>
        <dbReference type="ARBA" id="ARBA00004196"/>
    </source>
</evidence>
<comment type="subcellular location">
    <subcellularLocation>
        <location evidence="1">Cell envelope</location>
    </subcellularLocation>
</comment>
<feature type="domain" description="Solute-binding protein family 3/N-terminal" evidence="6">
    <location>
        <begin position="13"/>
        <end position="167"/>
    </location>
</feature>
<dbReference type="PANTHER" id="PTHR35936:SF34">
    <property type="entry name" value="ABC TRANSPORTER EXTRACELLULAR-BINDING PROTEIN YCKB-RELATED"/>
    <property type="match status" value="1"/>
</dbReference>
<feature type="region of interest" description="Disordered" evidence="5">
    <location>
        <begin position="1"/>
        <end position="25"/>
    </location>
</feature>
<evidence type="ECO:0000256" key="2">
    <source>
        <dbReference type="ARBA" id="ARBA00010333"/>
    </source>
</evidence>
<dbReference type="InterPro" id="IPR001638">
    <property type="entry name" value="Solute-binding_3/MltF_N"/>
</dbReference>
<evidence type="ECO:0000259" key="6">
    <source>
        <dbReference type="SMART" id="SM00062"/>
    </source>
</evidence>
<dbReference type="EMBL" id="BSUZ01000001">
    <property type="protein sequence ID" value="GMA88573.1"/>
    <property type="molecule type" value="Genomic_DNA"/>
</dbReference>
<dbReference type="Proteomes" id="UP001157017">
    <property type="component" value="Unassembled WGS sequence"/>
</dbReference>
<comment type="caution">
    <text evidence="7">The sequence shown here is derived from an EMBL/GenBank/DDBJ whole genome shotgun (WGS) entry which is preliminary data.</text>
</comment>
<evidence type="ECO:0000256" key="3">
    <source>
        <dbReference type="ARBA" id="ARBA00022729"/>
    </source>
</evidence>
<keyword evidence="3" id="KW-0732">Signal</keyword>
<dbReference type="SUPFAM" id="SSF53850">
    <property type="entry name" value="Periplasmic binding protein-like II"/>
    <property type="match status" value="1"/>
</dbReference>
<name>A0ABQ6JK43_9ACTN</name>